<proteinExistence type="predicted"/>
<dbReference type="Proteomes" id="UP000800094">
    <property type="component" value="Unassembled WGS sequence"/>
</dbReference>
<evidence type="ECO:0000313" key="3">
    <source>
        <dbReference type="Proteomes" id="UP000800094"/>
    </source>
</evidence>
<dbReference type="EMBL" id="ML987189">
    <property type="protein sequence ID" value="KAF2256004.1"/>
    <property type="molecule type" value="Genomic_DNA"/>
</dbReference>
<feature type="chain" id="PRO_5025384894" evidence="1">
    <location>
        <begin position="22"/>
        <end position="121"/>
    </location>
</feature>
<feature type="signal peptide" evidence="1">
    <location>
        <begin position="1"/>
        <end position="21"/>
    </location>
</feature>
<organism evidence="2 3">
    <name type="scientific">Trematosphaeria pertusa</name>
    <dbReference type="NCBI Taxonomy" id="390896"/>
    <lineage>
        <taxon>Eukaryota</taxon>
        <taxon>Fungi</taxon>
        <taxon>Dikarya</taxon>
        <taxon>Ascomycota</taxon>
        <taxon>Pezizomycotina</taxon>
        <taxon>Dothideomycetes</taxon>
        <taxon>Pleosporomycetidae</taxon>
        <taxon>Pleosporales</taxon>
        <taxon>Massarineae</taxon>
        <taxon>Trematosphaeriaceae</taxon>
        <taxon>Trematosphaeria</taxon>
    </lineage>
</organism>
<keyword evidence="1" id="KW-0732">Signal</keyword>
<name>A0A6A6IZW6_9PLEO</name>
<dbReference type="GeneID" id="54588382"/>
<evidence type="ECO:0000313" key="2">
    <source>
        <dbReference type="EMBL" id="KAF2256004.1"/>
    </source>
</evidence>
<sequence>MRLPMLLTPLLGSALAIVAAALPQAADTSSDRRSCGMIFNGLGPNFLLQNRGKKTCTHMDLYDHHVSALSYWVVDFCTCSFFYDSKGCRFPYFSDVTKGPSRGLFNNGKVGYYYCWDHTKE</sequence>
<accession>A0A6A6IZW6</accession>
<evidence type="ECO:0000256" key="1">
    <source>
        <dbReference type="SAM" id="SignalP"/>
    </source>
</evidence>
<keyword evidence="3" id="KW-1185">Reference proteome</keyword>
<dbReference type="AlphaFoldDB" id="A0A6A6IZW6"/>
<dbReference type="RefSeq" id="XP_033691008.1">
    <property type="nucleotide sequence ID" value="XM_033835052.1"/>
</dbReference>
<protein>
    <submittedName>
        <fullName evidence="2">Uncharacterized protein</fullName>
    </submittedName>
</protein>
<reference evidence="2" key="1">
    <citation type="journal article" date="2020" name="Stud. Mycol.">
        <title>101 Dothideomycetes genomes: a test case for predicting lifestyles and emergence of pathogens.</title>
        <authorList>
            <person name="Haridas S."/>
            <person name="Albert R."/>
            <person name="Binder M."/>
            <person name="Bloem J."/>
            <person name="Labutti K."/>
            <person name="Salamov A."/>
            <person name="Andreopoulos B."/>
            <person name="Baker S."/>
            <person name="Barry K."/>
            <person name="Bills G."/>
            <person name="Bluhm B."/>
            <person name="Cannon C."/>
            <person name="Castanera R."/>
            <person name="Culley D."/>
            <person name="Daum C."/>
            <person name="Ezra D."/>
            <person name="Gonzalez J."/>
            <person name="Henrissat B."/>
            <person name="Kuo A."/>
            <person name="Liang C."/>
            <person name="Lipzen A."/>
            <person name="Lutzoni F."/>
            <person name="Magnuson J."/>
            <person name="Mondo S."/>
            <person name="Nolan M."/>
            <person name="Ohm R."/>
            <person name="Pangilinan J."/>
            <person name="Park H.-J."/>
            <person name="Ramirez L."/>
            <person name="Alfaro M."/>
            <person name="Sun H."/>
            <person name="Tritt A."/>
            <person name="Yoshinaga Y."/>
            <person name="Zwiers L.-H."/>
            <person name="Turgeon B."/>
            <person name="Goodwin S."/>
            <person name="Spatafora J."/>
            <person name="Crous P."/>
            <person name="Grigoriev I."/>
        </authorList>
    </citation>
    <scope>NUCLEOTIDE SEQUENCE</scope>
    <source>
        <strain evidence="2">CBS 122368</strain>
    </source>
</reference>
<gene>
    <name evidence="2" type="ORF">BU26DRAFT_598800</name>
</gene>